<reference evidence="4 7" key="2">
    <citation type="submission" date="2024-07" db="EMBL/GenBank/DDBJ databases">
        <title>Genomes of novel Serratia strains from suburban soil.</title>
        <authorList>
            <person name="Markert E.X."/>
            <person name="Severe K."/>
            <person name="Severe L."/>
            <person name="Twing K.I."/>
            <person name="Ward L.M."/>
        </authorList>
    </citation>
    <scope>NUCLEOTIDE SEQUENCE [LARGE SCALE GENOMIC DNA]</scope>
    <source>
        <strain evidence="4 7">3C-UT</strain>
    </source>
</reference>
<sequence>MNNRPATKFIDKLGWVYIQDKKVLMARSYNKTTFYIPGGKREIGESDREALTREIKEELSVDLINDSIISLGEFHGQADGKPADVMVKIHCFTADFIGEVKASAEIEEVSWLTHADCHLCSEAAVKVLSELKERHLID</sequence>
<gene>
    <name evidence="4" type="ORF">AB4M04_04570</name>
    <name evidence="5" type="ORF">NCTC11544_00478</name>
</gene>
<dbReference type="GeneID" id="74949941"/>
<dbReference type="Proteomes" id="UP000255529">
    <property type="component" value="Unassembled WGS sequence"/>
</dbReference>
<dbReference type="PROSITE" id="PS51462">
    <property type="entry name" value="NUDIX"/>
    <property type="match status" value="1"/>
</dbReference>
<evidence type="ECO:0000313" key="4">
    <source>
        <dbReference type="EMBL" id="MEX3171354.1"/>
    </source>
</evidence>
<feature type="domain" description="Nudix hydrolase" evidence="3">
    <location>
        <begin position="1"/>
        <end position="133"/>
    </location>
</feature>
<dbReference type="PANTHER" id="PTHR43046">
    <property type="entry name" value="GDP-MANNOSE MANNOSYL HYDROLASE"/>
    <property type="match status" value="1"/>
</dbReference>
<dbReference type="Gene3D" id="3.90.79.10">
    <property type="entry name" value="Nucleoside Triphosphate Pyrophosphohydrolase"/>
    <property type="match status" value="1"/>
</dbReference>
<dbReference type="SUPFAM" id="SSF55811">
    <property type="entry name" value="Nudix"/>
    <property type="match status" value="1"/>
</dbReference>
<evidence type="ECO:0000256" key="2">
    <source>
        <dbReference type="ARBA" id="ARBA00022801"/>
    </source>
</evidence>
<dbReference type="RefSeq" id="WP_012006124.1">
    <property type="nucleotide sequence ID" value="NZ_CAMIRW010000001.1"/>
</dbReference>
<evidence type="ECO:0000256" key="1">
    <source>
        <dbReference type="ARBA" id="ARBA00001946"/>
    </source>
</evidence>
<reference evidence="5 6" key="1">
    <citation type="submission" date="2018-06" db="EMBL/GenBank/DDBJ databases">
        <authorList>
            <consortium name="Pathogen Informatics"/>
            <person name="Doyle S."/>
        </authorList>
    </citation>
    <scope>NUCLEOTIDE SEQUENCE [LARGE SCALE GENOMIC DNA]</scope>
    <source>
        <strain evidence="5 6">NCTC11544</strain>
    </source>
</reference>
<keyword evidence="7" id="KW-1185">Reference proteome</keyword>
<dbReference type="Pfam" id="PF00293">
    <property type="entry name" value="NUDIX"/>
    <property type="match status" value="1"/>
</dbReference>
<protein>
    <submittedName>
        <fullName evidence="4 5">NUDIX domain</fullName>
    </submittedName>
</protein>
<accession>A0A2X2H1E1</accession>
<dbReference type="EMBL" id="UGYN01000002">
    <property type="protein sequence ID" value="SUI45166.1"/>
    <property type="molecule type" value="Genomic_DNA"/>
</dbReference>
<organism evidence="5 6">
    <name type="scientific">Serratia quinivorans</name>
    <dbReference type="NCBI Taxonomy" id="137545"/>
    <lineage>
        <taxon>Bacteria</taxon>
        <taxon>Pseudomonadati</taxon>
        <taxon>Pseudomonadota</taxon>
        <taxon>Gammaproteobacteria</taxon>
        <taxon>Enterobacterales</taxon>
        <taxon>Yersiniaceae</taxon>
        <taxon>Serratia</taxon>
    </lineage>
</organism>
<evidence type="ECO:0000259" key="3">
    <source>
        <dbReference type="PROSITE" id="PS51462"/>
    </source>
</evidence>
<name>A0A2X2H1E1_9GAMM</name>
<dbReference type="GO" id="GO:0016787">
    <property type="term" value="F:hydrolase activity"/>
    <property type="evidence" value="ECO:0007669"/>
    <property type="project" value="UniProtKB-KW"/>
</dbReference>
<dbReference type="InterPro" id="IPR015797">
    <property type="entry name" value="NUDIX_hydrolase-like_dom_sf"/>
</dbReference>
<dbReference type="EMBL" id="JBFQXQ010000001">
    <property type="protein sequence ID" value="MEX3171354.1"/>
    <property type="molecule type" value="Genomic_DNA"/>
</dbReference>
<comment type="cofactor">
    <cofactor evidence="1">
        <name>Mg(2+)</name>
        <dbReference type="ChEBI" id="CHEBI:18420"/>
    </cofactor>
</comment>
<evidence type="ECO:0000313" key="6">
    <source>
        <dbReference type="Proteomes" id="UP000255529"/>
    </source>
</evidence>
<evidence type="ECO:0000313" key="7">
    <source>
        <dbReference type="Proteomes" id="UP001558101"/>
    </source>
</evidence>
<proteinExistence type="predicted"/>
<dbReference type="CDD" id="cd04690">
    <property type="entry name" value="NUDIX_Hydrolase"/>
    <property type="match status" value="1"/>
</dbReference>
<dbReference type="AlphaFoldDB" id="A0A2X2H1E1"/>
<dbReference type="Proteomes" id="UP001558101">
    <property type="component" value="Unassembled WGS sequence"/>
</dbReference>
<dbReference type="PANTHER" id="PTHR43046:SF14">
    <property type="entry name" value="MUTT_NUDIX FAMILY PROTEIN"/>
    <property type="match status" value="1"/>
</dbReference>
<evidence type="ECO:0000313" key="5">
    <source>
        <dbReference type="EMBL" id="SUI45166.1"/>
    </source>
</evidence>
<keyword evidence="2" id="KW-0378">Hydrolase</keyword>
<dbReference type="InterPro" id="IPR000086">
    <property type="entry name" value="NUDIX_hydrolase_dom"/>
</dbReference>